<keyword evidence="1" id="KW-1133">Transmembrane helix</keyword>
<dbReference type="RefSeq" id="WP_160986031.1">
    <property type="nucleotide sequence ID" value="NZ_WVTD01000007.1"/>
</dbReference>
<sequence length="70" mass="7688">MISIALIFLIGAGFLWSDYQTAVANGDPSANDRLADVWVALAMSIAIPATMYAAWHCMIWISRGFISQRP</sequence>
<accession>A0A7X4GGU6</accession>
<protein>
    <submittedName>
        <fullName evidence="2">Uncharacterized protein</fullName>
    </submittedName>
</protein>
<keyword evidence="1" id="KW-0472">Membrane</keyword>
<keyword evidence="3" id="KW-1185">Reference proteome</keyword>
<dbReference type="AlphaFoldDB" id="A0A7X4GGU6"/>
<organism evidence="2 3">
    <name type="scientific">Novosphingobium silvae</name>
    <dbReference type="NCBI Taxonomy" id="2692619"/>
    <lineage>
        <taxon>Bacteria</taxon>
        <taxon>Pseudomonadati</taxon>
        <taxon>Pseudomonadota</taxon>
        <taxon>Alphaproteobacteria</taxon>
        <taxon>Sphingomonadales</taxon>
        <taxon>Sphingomonadaceae</taxon>
        <taxon>Novosphingobium</taxon>
    </lineage>
</organism>
<evidence type="ECO:0000256" key="1">
    <source>
        <dbReference type="SAM" id="Phobius"/>
    </source>
</evidence>
<comment type="caution">
    <text evidence="2">The sequence shown here is derived from an EMBL/GenBank/DDBJ whole genome shotgun (WGS) entry which is preliminary data.</text>
</comment>
<feature type="transmembrane region" description="Helical" evidence="1">
    <location>
        <begin position="36"/>
        <end position="61"/>
    </location>
</feature>
<gene>
    <name evidence="2" type="ORF">GR702_11550</name>
</gene>
<evidence type="ECO:0000313" key="3">
    <source>
        <dbReference type="Proteomes" id="UP000465810"/>
    </source>
</evidence>
<name>A0A7X4GGU6_9SPHN</name>
<reference evidence="2 3" key="1">
    <citation type="submission" date="2019-12" db="EMBL/GenBank/DDBJ databases">
        <authorList>
            <person name="Feng G."/>
            <person name="Zhu H."/>
        </authorList>
    </citation>
    <scope>NUCLEOTIDE SEQUENCE [LARGE SCALE GENOMIC DNA]</scope>
    <source>
        <strain evidence="2 3">FGD1</strain>
    </source>
</reference>
<dbReference type="Proteomes" id="UP000465810">
    <property type="component" value="Unassembled WGS sequence"/>
</dbReference>
<keyword evidence="1" id="KW-0812">Transmembrane</keyword>
<proteinExistence type="predicted"/>
<evidence type="ECO:0000313" key="2">
    <source>
        <dbReference type="EMBL" id="MYL98398.1"/>
    </source>
</evidence>
<dbReference type="EMBL" id="WVTD01000007">
    <property type="protein sequence ID" value="MYL98398.1"/>
    <property type="molecule type" value="Genomic_DNA"/>
</dbReference>